<dbReference type="STRING" id="544718.AAX25_01105"/>
<dbReference type="RefSeq" id="WP_066183394.1">
    <property type="nucleotide sequence ID" value="NZ_LCUJ01000004.1"/>
</dbReference>
<evidence type="ECO:0000313" key="3">
    <source>
        <dbReference type="Proteomes" id="UP000093281"/>
    </source>
</evidence>
<proteinExistence type="predicted"/>
<evidence type="ECO:0000313" key="2">
    <source>
        <dbReference type="EMBL" id="OCL98904.1"/>
    </source>
</evidence>
<keyword evidence="2" id="KW-0378">Hydrolase</keyword>
<dbReference type="SUPFAM" id="SSF109604">
    <property type="entry name" value="HD-domain/PDEase-like"/>
    <property type="match status" value="1"/>
</dbReference>
<protein>
    <submittedName>
        <fullName evidence="2">Cyclic di-GMP phosphodiesterase response regulator RpfG</fullName>
        <ecNumber evidence="2">3.1.4.52</ecNumber>
    </submittedName>
</protein>
<dbReference type="SMART" id="SM00471">
    <property type="entry name" value="HDc"/>
    <property type="match status" value="1"/>
</dbReference>
<feature type="domain" description="HD-GYP" evidence="1">
    <location>
        <begin position="37"/>
        <end position="234"/>
    </location>
</feature>
<evidence type="ECO:0000259" key="1">
    <source>
        <dbReference type="PROSITE" id="PS51832"/>
    </source>
</evidence>
<accession>A0A1C0B6N3</accession>
<dbReference type="EC" id="3.1.4.52" evidence="2"/>
<comment type="caution">
    <text evidence="2">The sequence shown here is derived from an EMBL/GenBank/DDBJ whole genome shotgun (WGS) entry which is preliminary data.</text>
</comment>
<dbReference type="OrthoDB" id="9781223at2"/>
<dbReference type="PANTHER" id="PTHR45228">
    <property type="entry name" value="CYCLIC DI-GMP PHOSPHODIESTERASE TM_0186-RELATED"/>
    <property type="match status" value="1"/>
</dbReference>
<dbReference type="AlphaFoldDB" id="A0A1C0B6N3"/>
<dbReference type="GO" id="GO:0071111">
    <property type="term" value="F:cyclic-guanylate-specific phosphodiesterase activity"/>
    <property type="evidence" value="ECO:0007669"/>
    <property type="project" value="UniProtKB-EC"/>
</dbReference>
<dbReference type="Gene3D" id="1.10.3210.10">
    <property type="entry name" value="Hypothetical protein af1432"/>
    <property type="match status" value="1"/>
</dbReference>
<dbReference type="Proteomes" id="UP000093281">
    <property type="component" value="Unassembled WGS sequence"/>
</dbReference>
<name>A0A1C0B6N3_9BACT</name>
<dbReference type="InterPro" id="IPR052020">
    <property type="entry name" value="Cyclic_di-GMP/3'3'-cGAMP_PDE"/>
</dbReference>
<dbReference type="EMBL" id="LCUJ01000004">
    <property type="protein sequence ID" value="OCL98904.1"/>
    <property type="molecule type" value="Genomic_DNA"/>
</dbReference>
<dbReference type="InterPro" id="IPR003607">
    <property type="entry name" value="HD/PDEase_dom"/>
</dbReference>
<sequence length="234" mass="27258">MKDINKLKKDFSKALEENNKEELNSIFFKLVEKYEDIENSQKEIIFKMGAIGENRTKDTGNHIKRVAEFSKLLASLYGLSEEESELLKLVSPMHDIGKVSIPDNILNKPGKLNDEEFELMKTHTRIGFDILNDIDKPLFNLAKTIAYEHHERWEGGGYPRGISKEDIHIFSRITTVADVFDVLGSQRSYKSKWEDDKIFEFMKKESGKLFEPKLIELLINNKDKFLEIRKELED</sequence>
<organism evidence="2 3">
    <name type="scientific">Aliarcobacter thereius</name>
    <dbReference type="NCBI Taxonomy" id="544718"/>
    <lineage>
        <taxon>Bacteria</taxon>
        <taxon>Pseudomonadati</taxon>
        <taxon>Campylobacterota</taxon>
        <taxon>Epsilonproteobacteria</taxon>
        <taxon>Campylobacterales</taxon>
        <taxon>Arcobacteraceae</taxon>
        <taxon>Aliarcobacter</taxon>
    </lineage>
</organism>
<dbReference type="PROSITE" id="PS51832">
    <property type="entry name" value="HD_GYP"/>
    <property type="match status" value="1"/>
</dbReference>
<gene>
    <name evidence="2" type="primary">rpfG_1</name>
    <name evidence="2" type="ORF">AAX29_01414</name>
</gene>
<dbReference type="PANTHER" id="PTHR45228:SF9">
    <property type="entry name" value="3'3'-CGAMP-SPECIFIC PHOSPHODIESTERASE 2"/>
    <property type="match status" value="1"/>
</dbReference>
<reference evidence="3" key="1">
    <citation type="submission" date="2015-05" db="EMBL/GenBank/DDBJ databases">
        <authorList>
            <person name="Rovetto F."/>
            <person name="Cocolin L."/>
            <person name="Illeghems K."/>
            <person name="Van Nieuwerburgh F."/>
            <person name="Houf K."/>
        </authorList>
    </citation>
    <scope>NUCLEOTIDE SEQUENCE [LARGE SCALE GENOMIC DNA]</scope>
    <source>
        <strain evidence="3">DU22</strain>
    </source>
</reference>
<dbReference type="Pfam" id="PF13487">
    <property type="entry name" value="HD_5"/>
    <property type="match status" value="1"/>
</dbReference>
<dbReference type="InterPro" id="IPR037522">
    <property type="entry name" value="HD_GYP_dom"/>
</dbReference>
<dbReference type="CDD" id="cd00077">
    <property type="entry name" value="HDc"/>
    <property type="match status" value="1"/>
</dbReference>